<sequence>MATQYTSQDIKDSLFARDWKKVIEIFKEHPEFYTDKVTKSEDTALHVVATHGAKDTLVQFLDAMQENIDWRATRRALGAKNKQGDTPLHCAAARSSSSPIMCQRIVLIDPMLVVDRNNNRETPLFLAALHGHKETFLYLHSVASSMFSSEDTLMKLTRPWRRLGGETILHCTIQREYFELAFYVIHLYRDQFIASCVDEKGITSLHVLANKPSAFESGTRFRWWSKIIYHCMIVEPLKVPSKSDDRVEVELAEPSQNQSPDSHTRTTTLFDKAELPKNYHTCYEFFEFLWGLFQSGSMGIQKVKQKHTWCAQIMDELIKQNSEYEWMDSASNLFIDQSEDEQQRVLDVFNKPNTDLSPPGPSPLTNVNAVQQMQQEAQPKEDPEQEEMDKRMTALLVPAKNGVIEIVKQILERIPVAILDRTKEEKNILHVAVENRKPHIFMELRKYDHWGYLIENVDVNGNNILHFAAKASKYKPWQIPGAAMQMQWEIKWYQYVKKAVDFQAQHLIFQSNNNDETPEEIFIESHQKLVEEGSQWLKNTSESCSVVAALIAGVSFATSSQVPGGFNEDNGKPTLGGHPAFNIFAITSMASLCFSVTAMVMFLSILTSHQQHKDFRRGLPLKLLLCLSSLFVSIASMLISFCTGHFFVLKDKLSIGVFIIFTATCLPVSFYAVAQLPLFLDLLKAILKEVPQPSYRDDNL</sequence>
<keyword evidence="2" id="KW-1185">Reference proteome</keyword>
<dbReference type="Proteomes" id="UP000828941">
    <property type="component" value="Chromosome 13"/>
</dbReference>
<organism evidence="1 2">
    <name type="scientific">Bauhinia variegata</name>
    <name type="common">Purple orchid tree</name>
    <name type="synonym">Phanera variegata</name>
    <dbReference type="NCBI Taxonomy" id="167791"/>
    <lineage>
        <taxon>Eukaryota</taxon>
        <taxon>Viridiplantae</taxon>
        <taxon>Streptophyta</taxon>
        <taxon>Embryophyta</taxon>
        <taxon>Tracheophyta</taxon>
        <taxon>Spermatophyta</taxon>
        <taxon>Magnoliopsida</taxon>
        <taxon>eudicotyledons</taxon>
        <taxon>Gunneridae</taxon>
        <taxon>Pentapetalae</taxon>
        <taxon>rosids</taxon>
        <taxon>fabids</taxon>
        <taxon>Fabales</taxon>
        <taxon>Fabaceae</taxon>
        <taxon>Cercidoideae</taxon>
        <taxon>Cercideae</taxon>
        <taxon>Bauhiniinae</taxon>
        <taxon>Bauhinia</taxon>
    </lineage>
</organism>
<accession>A0ACB9KV26</accession>
<gene>
    <name evidence="1" type="ORF">L6164_034512</name>
</gene>
<proteinExistence type="predicted"/>
<dbReference type="EMBL" id="CM039438">
    <property type="protein sequence ID" value="KAI4301211.1"/>
    <property type="molecule type" value="Genomic_DNA"/>
</dbReference>
<reference evidence="1 2" key="1">
    <citation type="journal article" date="2022" name="DNA Res.">
        <title>Chromosomal-level genome assembly of the orchid tree Bauhinia variegata (Leguminosae; Cercidoideae) supports the allotetraploid origin hypothesis of Bauhinia.</title>
        <authorList>
            <person name="Zhong Y."/>
            <person name="Chen Y."/>
            <person name="Zheng D."/>
            <person name="Pang J."/>
            <person name="Liu Y."/>
            <person name="Luo S."/>
            <person name="Meng S."/>
            <person name="Qian L."/>
            <person name="Wei D."/>
            <person name="Dai S."/>
            <person name="Zhou R."/>
        </authorList>
    </citation>
    <scope>NUCLEOTIDE SEQUENCE [LARGE SCALE GENOMIC DNA]</scope>
    <source>
        <strain evidence="1">BV-YZ2020</strain>
    </source>
</reference>
<protein>
    <submittedName>
        <fullName evidence="1">Uncharacterized protein</fullName>
    </submittedName>
</protein>
<comment type="caution">
    <text evidence="1">The sequence shown here is derived from an EMBL/GenBank/DDBJ whole genome shotgun (WGS) entry which is preliminary data.</text>
</comment>
<evidence type="ECO:0000313" key="2">
    <source>
        <dbReference type="Proteomes" id="UP000828941"/>
    </source>
</evidence>
<name>A0ACB9KV26_BAUVA</name>
<evidence type="ECO:0000313" key="1">
    <source>
        <dbReference type="EMBL" id="KAI4301211.1"/>
    </source>
</evidence>